<dbReference type="Pfam" id="PF07730">
    <property type="entry name" value="HisKA_3"/>
    <property type="match status" value="1"/>
</dbReference>
<dbReference type="AlphaFoldDB" id="A0A1G7UPZ0"/>
<evidence type="ECO:0000313" key="7">
    <source>
        <dbReference type="Proteomes" id="UP000198863"/>
    </source>
</evidence>
<organism evidence="6 7">
    <name type="scientific">Klenkia brasiliensis</name>
    <dbReference type="NCBI Taxonomy" id="333142"/>
    <lineage>
        <taxon>Bacteria</taxon>
        <taxon>Bacillati</taxon>
        <taxon>Actinomycetota</taxon>
        <taxon>Actinomycetes</taxon>
        <taxon>Geodermatophilales</taxon>
        <taxon>Geodermatophilaceae</taxon>
        <taxon>Klenkia</taxon>
    </lineage>
</organism>
<dbReference type="Gene3D" id="3.30.565.10">
    <property type="entry name" value="Histidine kinase-like ATPase, C-terminal domain"/>
    <property type="match status" value="1"/>
</dbReference>
<dbReference type="InterPro" id="IPR050482">
    <property type="entry name" value="Sensor_HK_TwoCompSys"/>
</dbReference>
<evidence type="ECO:0000259" key="5">
    <source>
        <dbReference type="Pfam" id="PF07730"/>
    </source>
</evidence>
<proteinExistence type="predicted"/>
<dbReference type="PANTHER" id="PTHR24421:SF63">
    <property type="entry name" value="SENSOR HISTIDINE KINASE DESK"/>
    <property type="match status" value="1"/>
</dbReference>
<keyword evidence="2 6" id="KW-0418">Kinase</keyword>
<protein>
    <submittedName>
        <fullName evidence="6">Two-component system, NarL family, sensor histidine kinase DesK</fullName>
    </submittedName>
</protein>
<name>A0A1G7UPZ0_9ACTN</name>
<dbReference type="InterPro" id="IPR011712">
    <property type="entry name" value="Sig_transdc_His_kin_sub3_dim/P"/>
</dbReference>
<feature type="transmembrane region" description="Helical" evidence="4">
    <location>
        <begin position="48"/>
        <end position="68"/>
    </location>
</feature>
<evidence type="ECO:0000256" key="4">
    <source>
        <dbReference type="SAM" id="Phobius"/>
    </source>
</evidence>
<gene>
    <name evidence="6" type="ORF">SAMN05660324_2719</name>
</gene>
<sequence>MTGTVLDDPQLGVRPPWRWGGLFAVVWLVYLLQPVHTAWGAPAPGTRVLALAALAAFAAGFAVFFHWLRRVRAAGEPVPQAVVAATLVAGVALLVAAEPAAGEDVLVGYVYLGVAAVMGLPKREALLTVAGLTASAVGLGYGLPGWEPQWDFLPELLLACFAAYGVDQVLLRNAQLSRARELVVDLAVSRERERVARDVHDILGHSLTVITVKTELVGRLIEATGPDRARTEVAEIEQLARSALADVRATVAGTREVSLAGELAAARRALGSAGIEADLPLSVEGASAAHRELYAWVLREGVTNVVRHSAARRCRVHWDAGCLEVVDDGRGVGVTAAGTGLAGLRARAEAAGARLVSGPVPGGGYRLRLVVGSGAA</sequence>
<evidence type="ECO:0000256" key="2">
    <source>
        <dbReference type="ARBA" id="ARBA00022777"/>
    </source>
</evidence>
<evidence type="ECO:0000256" key="3">
    <source>
        <dbReference type="ARBA" id="ARBA00023012"/>
    </source>
</evidence>
<dbReference type="PANTHER" id="PTHR24421">
    <property type="entry name" value="NITRATE/NITRITE SENSOR PROTEIN NARX-RELATED"/>
    <property type="match status" value="1"/>
</dbReference>
<dbReference type="OrthoDB" id="5241784at2"/>
<feature type="transmembrane region" description="Helical" evidence="4">
    <location>
        <begin position="19"/>
        <end position="36"/>
    </location>
</feature>
<keyword evidence="4" id="KW-0812">Transmembrane</keyword>
<dbReference type="GO" id="GO:0046983">
    <property type="term" value="F:protein dimerization activity"/>
    <property type="evidence" value="ECO:0007669"/>
    <property type="project" value="InterPro"/>
</dbReference>
<evidence type="ECO:0000313" key="6">
    <source>
        <dbReference type="EMBL" id="SDG49408.1"/>
    </source>
</evidence>
<dbReference type="GO" id="GO:0016020">
    <property type="term" value="C:membrane"/>
    <property type="evidence" value="ECO:0007669"/>
    <property type="project" value="InterPro"/>
</dbReference>
<dbReference type="InterPro" id="IPR036890">
    <property type="entry name" value="HATPase_C_sf"/>
</dbReference>
<keyword evidence="4" id="KW-0472">Membrane</keyword>
<keyword evidence="3" id="KW-0902">Two-component regulatory system</keyword>
<dbReference type="RefSeq" id="WP_131801487.1">
    <property type="nucleotide sequence ID" value="NZ_FNCF01000004.1"/>
</dbReference>
<dbReference type="Gene3D" id="1.20.5.1930">
    <property type="match status" value="1"/>
</dbReference>
<keyword evidence="1" id="KW-0808">Transferase</keyword>
<dbReference type="EMBL" id="FNCF01000004">
    <property type="protein sequence ID" value="SDG49408.1"/>
    <property type="molecule type" value="Genomic_DNA"/>
</dbReference>
<evidence type="ECO:0000256" key="1">
    <source>
        <dbReference type="ARBA" id="ARBA00022679"/>
    </source>
</evidence>
<dbReference type="GO" id="GO:0000155">
    <property type="term" value="F:phosphorelay sensor kinase activity"/>
    <property type="evidence" value="ECO:0007669"/>
    <property type="project" value="InterPro"/>
</dbReference>
<dbReference type="Proteomes" id="UP000198863">
    <property type="component" value="Unassembled WGS sequence"/>
</dbReference>
<feature type="domain" description="Signal transduction histidine kinase subgroup 3 dimerisation and phosphoacceptor" evidence="5">
    <location>
        <begin position="191"/>
        <end position="258"/>
    </location>
</feature>
<dbReference type="SUPFAM" id="SSF55874">
    <property type="entry name" value="ATPase domain of HSP90 chaperone/DNA topoisomerase II/histidine kinase"/>
    <property type="match status" value="1"/>
</dbReference>
<keyword evidence="4" id="KW-1133">Transmembrane helix</keyword>
<reference evidence="7" key="1">
    <citation type="submission" date="2016-10" db="EMBL/GenBank/DDBJ databases">
        <authorList>
            <person name="Varghese N."/>
            <person name="Submissions S."/>
        </authorList>
    </citation>
    <scope>NUCLEOTIDE SEQUENCE [LARGE SCALE GENOMIC DNA]</scope>
    <source>
        <strain evidence="7">DSM 44526</strain>
    </source>
</reference>
<accession>A0A1G7UPZ0</accession>
<keyword evidence="7" id="KW-1185">Reference proteome</keyword>